<dbReference type="PROSITE" id="PS00708">
    <property type="entry name" value="PRO_ENDOPEP_SER"/>
    <property type="match status" value="1"/>
</dbReference>
<dbReference type="InterPro" id="IPR002471">
    <property type="entry name" value="Pept_S9_AS"/>
</dbReference>
<dbReference type="InterPro" id="IPR050278">
    <property type="entry name" value="Serine_Prot_S9B/DPPIV"/>
</dbReference>
<dbReference type="EMBL" id="PQVG01000003">
    <property type="protein sequence ID" value="POY40386.1"/>
    <property type="molecule type" value="Genomic_DNA"/>
</dbReference>
<dbReference type="InterPro" id="IPR001375">
    <property type="entry name" value="Peptidase_S9_cat"/>
</dbReference>
<keyword evidence="4" id="KW-0732">Signal</keyword>
<dbReference type="FunFam" id="3.40.50.1820:FF:000003">
    <property type="entry name" value="Dipeptidyl peptidase 4"/>
    <property type="match status" value="1"/>
</dbReference>
<dbReference type="AlphaFoldDB" id="A0A2S5ACZ6"/>
<feature type="chain" id="PRO_5015623395" evidence="4">
    <location>
        <begin position="20"/>
        <end position="724"/>
    </location>
</feature>
<sequence length="724" mass="83318">MISNKINLLFLLLLTSVFAQQKVSVEAIYTGQFQAKQMDELQSMKNTNQYTVLNYDQSSRSLQIDVFDFATLKKVNTLIETKNQPKLSDGIDSYIFSSDEKQLLIANNSNRIYRHSFTADYFLYNLETKELNKILEQVQEPTFSPDGKKIGYVKENNIYIFDIASKTNSQITTDGKKNAIINGITDWVYEEEFAFVRAFDWSKDSKKIAFIRFDESQVPEFSMSIFSKDLYPKIETFKYPKAGEKNSLVSLHLYNVDSKTTKKVDLSTYSDFYIPRIEWTNDANVLSAKLLNRHQDNLDLLFVDGTSAATKVVLNEKDKSYIDFVDKDNLTFLNDNSFIWTSELDGFNHIYWYDKSGKLINQITKGNWEVTEYYGFDEKTQSVFYQSTEEGSINRAVFRMGLDGKNKTRLSQILGTNAATFSPNFQYFINTFSTASQPTIYSLNESKTGKQLQVIENNEALATKLKEYNLPQKEFFVLKTEKGNELNAWIMKPKDFDSSKKYPVFMYQYSGPGSQQVNNEWGSYDDYWFAMLAQQGYIVACVDGRGTGYKGAAFKKVTYKELGKYEVEDQIDAAKVIGNYPYVDKSRIGIWGWSYGGFMSSNCILKGNDVFKMAIAVAPVTNWRFYDSVYTERYMQTPQENPSGYDNNSPINFVEKLKGKYLLIHGSGDDNVHVQNSMQMMEALIQANKQFDSQIYPDKNHGIYGGKTRIQLFNKMTNFIKNNL</sequence>
<feature type="domain" description="Dipeptidylpeptidase IV N-terminal" evidence="6">
    <location>
        <begin position="97"/>
        <end position="438"/>
    </location>
</feature>
<keyword evidence="1" id="KW-0645">Protease</keyword>
<dbReference type="Gene3D" id="3.40.50.1820">
    <property type="entry name" value="alpha/beta hydrolase"/>
    <property type="match status" value="1"/>
</dbReference>
<dbReference type="Pfam" id="PF00326">
    <property type="entry name" value="Peptidase_S9"/>
    <property type="match status" value="1"/>
</dbReference>
<comment type="caution">
    <text evidence="7">The sequence shown here is derived from an EMBL/GenBank/DDBJ whole genome shotgun (WGS) entry which is preliminary data.</text>
</comment>
<evidence type="ECO:0000313" key="8">
    <source>
        <dbReference type="Proteomes" id="UP000237310"/>
    </source>
</evidence>
<dbReference type="Gene3D" id="2.140.10.30">
    <property type="entry name" value="Dipeptidylpeptidase IV, N-terminal domain"/>
    <property type="match status" value="1"/>
</dbReference>
<feature type="signal peptide" evidence="4">
    <location>
        <begin position="1"/>
        <end position="19"/>
    </location>
</feature>
<dbReference type="PANTHER" id="PTHR11731:SF193">
    <property type="entry name" value="DIPEPTIDYL PEPTIDASE 9"/>
    <property type="match status" value="1"/>
</dbReference>
<evidence type="ECO:0000256" key="3">
    <source>
        <dbReference type="ARBA" id="ARBA00023180"/>
    </source>
</evidence>
<feature type="domain" description="Peptidase S9 prolyl oligopeptidase catalytic" evidence="5">
    <location>
        <begin position="529"/>
        <end position="724"/>
    </location>
</feature>
<dbReference type="OrthoDB" id="9812921at2"/>
<dbReference type="InterPro" id="IPR029058">
    <property type="entry name" value="AB_hydrolase_fold"/>
</dbReference>
<evidence type="ECO:0000259" key="6">
    <source>
        <dbReference type="Pfam" id="PF00930"/>
    </source>
</evidence>
<evidence type="ECO:0000256" key="4">
    <source>
        <dbReference type="SAM" id="SignalP"/>
    </source>
</evidence>
<dbReference type="SUPFAM" id="SSF53474">
    <property type="entry name" value="alpha/beta-Hydrolases"/>
    <property type="match status" value="1"/>
</dbReference>
<evidence type="ECO:0000256" key="2">
    <source>
        <dbReference type="ARBA" id="ARBA00022801"/>
    </source>
</evidence>
<dbReference type="RefSeq" id="WP_103805448.1">
    <property type="nucleotide sequence ID" value="NZ_PQVG01000003.1"/>
</dbReference>
<dbReference type="SUPFAM" id="SSF82171">
    <property type="entry name" value="DPP6 N-terminal domain-like"/>
    <property type="match status" value="1"/>
</dbReference>
<evidence type="ECO:0000259" key="5">
    <source>
        <dbReference type="Pfam" id="PF00326"/>
    </source>
</evidence>
<keyword evidence="2" id="KW-0378">Hydrolase</keyword>
<gene>
    <name evidence="7" type="ORF">C3L50_07010</name>
</gene>
<dbReference type="GO" id="GO:0004252">
    <property type="term" value="F:serine-type endopeptidase activity"/>
    <property type="evidence" value="ECO:0007669"/>
    <property type="project" value="InterPro"/>
</dbReference>
<dbReference type="Pfam" id="PF00930">
    <property type="entry name" value="DPPIV_N"/>
    <property type="match status" value="1"/>
</dbReference>
<dbReference type="PANTHER" id="PTHR11731">
    <property type="entry name" value="PROTEASE FAMILY S9B,C DIPEPTIDYL-PEPTIDASE IV-RELATED"/>
    <property type="match status" value="1"/>
</dbReference>
<proteinExistence type="predicted"/>
<protein>
    <submittedName>
        <fullName evidence="7">S9 family peptidase</fullName>
    </submittedName>
</protein>
<keyword evidence="3" id="KW-0325">Glycoprotein</keyword>
<keyword evidence="8" id="KW-1185">Reference proteome</keyword>
<dbReference type="InterPro" id="IPR002469">
    <property type="entry name" value="Peptidase_S9B_N"/>
</dbReference>
<dbReference type="GO" id="GO:0008239">
    <property type="term" value="F:dipeptidyl-peptidase activity"/>
    <property type="evidence" value="ECO:0007669"/>
    <property type="project" value="TreeGrafter"/>
</dbReference>
<name>A0A2S5ACZ6_9FLAO</name>
<reference evidence="7 8" key="1">
    <citation type="submission" date="2018-01" db="EMBL/GenBank/DDBJ databases">
        <authorList>
            <person name="Gaut B.S."/>
            <person name="Morton B.R."/>
            <person name="Clegg M.T."/>
            <person name="Duvall M.R."/>
        </authorList>
    </citation>
    <scope>NUCLEOTIDE SEQUENCE [LARGE SCALE GENOMIC DNA]</scope>
    <source>
        <strain evidence="7 8">HR-AY</strain>
    </source>
</reference>
<dbReference type="Proteomes" id="UP000237310">
    <property type="component" value="Unassembled WGS sequence"/>
</dbReference>
<evidence type="ECO:0000313" key="7">
    <source>
        <dbReference type="EMBL" id="POY40386.1"/>
    </source>
</evidence>
<accession>A0A2S5ACZ6</accession>
<organism evidence="7 8">
    <name type="scientific">Flavobacterium alvei</name>
    <dbReference type="NCBI Taxonomy" id="2080416"/>
    <lineage>
        <taxon>Bacteria</taxon>
        <taxon>Pseudomonadati</taxon>
        <taxon>Bacteroidota</taxon>
        <taxon>Flavobacteriia</taxon>
        <taxon>Flavobacteriales</taxon>
        <taxon>Flavobacteriaceae</taxon>
        <taxon>Flavobacterium</taxon>
    </lineage>
</organism>
<evidence type="ECO:0000256" key="1">
    <source>
        <dbReference type="ARBA" id="ARBA00022670"/>
    </source>
</evidence>
<dbReference type="GO" id="GO:0006508">
    <property type="term" value="P:proteolysis"/>
    <property type="evidence" value="ECO:0007669"/>
    <property type="project" value="UniProtKB-KW"/>
</dbReference>